<keyword evidence="1" id="KW-0812">Transmembrane</keyword>
<evidence type="ECO:0000256" key="1">
    <source>
        <dbReference type="SAM" id="Phobius"/>
    </source>
</evidence>
<feature type="transmembrane region" description="Helical" evidence="1">
    <location>
        <begin position="6"/>
        <end position="22"/>
    </location>
</feature>
<accession>A0A6C0KQ80</accession>
<protein>
    <recommendedName>
        <fullName evidence="3">PNPLA domain-containing protein</fullName>
    </recommendedName>
</protein>
<sequence length="284" mass="33590">MKEISFNIFVLSYIYFIKNFFTSKSIEKIYLKLDENDDYKKQIFFECGGGYWSYYCGIMKFIKEKYSNNILNKIVWLGTSAGIYPVINAMKHFNPNKSMSVMKDGLNEVPQTWYGLIYRSNNLIKKYCHDNYLNNYENEIISYKNNLFIGILNLNIICPIFSSVTFYYNFDNINEFTESCLISHGIPFITGPLKNTFVKHPKKWYIIRTDAGILTLLFGLIFGYELFMPYGKQVPSYVISVNSFRKLNFSWLWIWPNLDHHEKMYKLGYEDAKANETKIDQIIL</sequence>
<name>A0A6C0KQ80_9ZZZZ</name>
<keyword evidence="1" id="KW-1133">Transmembrane helix</keyword>
<organism evidence="2">
    <name type="scientific">viral metagenome</name>
    <dbReference type="NCBI Taxonomy" id="1070528"/>
    <lineage>
        <taxon>unclassified sequences</taxon>
        <taxon>metagenomes</taxon>
        <taxon>organismal metagenomes</taxon>
    </lineage>
</organism>
<evidence type="ECO:0008006" key="3">
    <source>
        <dbReference type="Google" id="ProtNLM"/>
    </source>
</evidence>
<feature type="transmembrane region" description="Helical" evidence="1">
    <location>
        <begin position="147"/>
        <end position="168"/>
    </location>
</feature>
<feature type="transmembrane region" description="Helical" evidence="1">
    <location>
        <begin position="205"/>
        <end position="227"/>
    </location>
</feature>
<dbReference type="EMBL" id="MN740947">
    <property type="protein sequence ID" value="QHU19296.1"/>
    <property type="molecule type" value="Genomic_DNA"/>
</dbReference>
<proteinExistence type="predicted"/>
<evidence type="ECO:0000313" key="2">
    <source>
        <dbReference type="EMBL" id="QHU19296.1"/>
    </source>
</evidence>
<reference evidence="2" key="1">
    <citation type="journal article" date="2020" name="Nature">
        <title>Giant virus diversity and host interactions through global metagenomics.</title>
        <authorList>
            <person name="Schulz F."/>
            <person name="Roux S."/>
            <person name="Paez-Espino D."/>
            <person name="Jungbluth S."/>
            <person name="Walsh D.A."/>
            <person name="Denef V.J."/>
            <person name="McMahon K.D."/>
            <person name="Konstantinidis K.T."/>
            <person name="Eloe-Fadrosh E.A."/>
            <person name="Kyrpides N.C."/>
            <person name="Woyke T."/>
        </authorList>
    </citation>
    <scope>NUCLEOTIDE SEQUENCE</scope>
    <source>
        <strain evidence="2">GVMAG-S-3300013014-104</strain>
    </source>
</reference>
<keyword evidence="1" id="KW-0472">Membrane</keyword>
<dbReference type="AlphaFoldDB" id="A0A6C0KQ80"/>